<evidence type="ECO:0008006" key="4">
    <source>
        <dbReference type="Google" id="ProtNLM"/>
    </source>
</evidence>
<dbReference type="EMBL" id="FNQK01000001">
    <property type="protein sequence ID" value="SDZ73502.1"/>
    <property type="molecule type" value="Genomic_DNA"/>
</dbReference>
<feature type="signal peptide" evidence="1">
    <location>
        <begin position="1"/>
        <end position="20"/>
    </location>
</feature>
<dbReference type="RefSeq" id="WP_245705842.1">
    <property type="nucleotide sequence ID" value="NZ_FNQK01000001.1"/>
</dbReference>
<keyword evidence="3" id="KW-1185">Reference proteome</keyword>
<dbReference type="Proteomes" id="UP000198846">
    <property type="component" value="Unassembled WGS sequence"/>
</dbReference>
<dbReference type="AlphaFoldDB" id="A0A1H3VHA2"/>
<dbReference type="STRING" id="283786.SAMN04487990_101113"/>
<sequence>MNTNYYFVLALCCLPFWSFSQNTTLISENQDPISYASISFGNGNGIFADDNGKFYFTKKLYSDIDTLYISALGYKDFKIPTQNLPSTLVLESEIDKLQEVIVKSKPTGPFKIKEIDPTTHEDYYQCWLPTIESEIAVFFPNETQQTKRLTKLYLPIKVEAKTWRKRKRANTEKRPFSTLFRVQFYENNNGLPGDVLTYDKVVFIATEEHEKIYELDIKAHDIFVPKSGVFVSIQVLGYTDDKGKLLPNKKYQEVKTKRGVVKVSTTFRPLLPFTDAISTKQTYVKRIFLNGGKWVLYDKENIKKSNLLASGLNNYGMGLEMEVYSKK</sequence>
<proteinExistence type="predicted"/>
<accession>A0A1H3VHA2</accession>
<evidence type="ECO:0000256" key="1">
    <source>
        <dbReference type="SAM" id="SignalP"/>
    </source>
</evidence>
<reference evidence="2 3" key="1">
    <citation type="submission" date="2016-10" db="EMBL/GenBank/DDBJ databases">
        <authorList>
            <person name="de Groot N.N."/>
        </authorList>
    </citation>
    <scope>NUCLEOTIDE SEQUENCE [LARGE SCALE GENOMIC DNA]</scope>
    <source>
        <strain evidence="2 3">DSM 23842</strain>
    </source>
</reference>
<feature type="chain" id="PRO_5011473425" description="CarboxypepD_reg-like domain-containing protein" evidence="1">
    <location>
        <begin position="21"/>
        <end position="327"/>
    </location>
</feature>
<protein>
    <recommendedName>
        <fullName evidence="4">CarboxypepD_reg-like domain-containing protein</fullName>
    </recommendedName>
</protein>
<evidence type="ECO:0000313" key="3">
    <source>
        <dbReference type="Proteomes" id="UP000198846"/>
    </source>
</evidence>
<gene>
    <name evidence="2" type="ORF">SAMN04487990_101113</name>
</gene>
<keyword evidence="1" id="KW-0732">Signal</keyword>
<organism evidence="2 3">
    <name type="scientific">Bizionia paragorgiae</name>
    <dbReference type="NCBI Taxonomy" id="283786"/>
    <lineage>
        <taxon>Bacteria</taxon>
        <taxon>Pseudomonadati</taxon>
        <taxon>Bacteroidota</taxon>
        <taxon>Flavobacteriia</taxon>
        <taxon>Flavobacteriales</taxon>
        <taxon>Flavobacteriaceae</taxon>
        <taxon>Bizionia</taxon>
    </lineage>
</organism>
<evidence type="ECO:0000313" key="2">
    <source>
        <dbReference type="EMBL" id="SDZ73502.1"/>
    </source>
</evidence>
<name>A0A1H3VHA2_BIZPA</name>